<name>A0ABZ1B075_9ACTN</name>
<sequence length="121" mass="11977">MTAAALRPRHRARRWLVTAAVAALGLGAGVTSWLTGDDGLTRSATAGPVQASVTASADGEGSALDVTVAGLRPGKTCTLVAVDDDGVRHPAGSGRRRPTGAAAGWAGRGRARGGGRAGAPR</sequence>
<dbReference type="Proteomes" id="UP001324287">
    <property type="component" value="Chromosome"/>
</dbReference>
<reference evidence="2 3" key="1">
    <citation type="submission" date="2023-12" db="EMBL/GenBank/DDBJ databases">
        <title>Blastococcus brunescens sp. nov., an actonobacterium isolated from sandstone collected in sahara desert.</title>
        <authorList>
            <person name="Gtari M."/>
            <person name="Ghodhbane F."/>
        </authorList>
    </citation>
    <scope>NUCLEOTIDE SEQUENCE [LARGE SCALE GENOMIC DNA]</scope>
    <source>
        <strain evidence="2 3">BMG 8361</strain>
    </source>
</reference>
<feature type="region of interest" description="Disordered" evidence="1">
    <location>
        <begin position="85"/>
        <end position="121"/>
    </location>
</feature>
<evidence type="ECO:0008006" key="4">
    <source>
        <dbReference type="Google" id="ProtNLM"/>
    </source>
</evidence>
<dbReference type="EMBL" id="CP141261">
    <property type="protein sequence ID" value="WRL64124.1"/>
    <property type="molecule type" value="Genomic_DNA"/>
</dbReference>
<dbReference type="RefSeq" id="WP_324275453.1">
    <property type="nucleotide sequence ID" value="NZ_CP141261.1"/>
</dbReference>
<evidence type="ECO:0000313" key="2">
    <source>
        <dbReference type="EMBL" id="WRL64124.1"/>
    </source>
</evidence>
<evidence type="ECO:0000256" key="1">
    <source>
        <dbReference type="SAM" id="MobiDB-lite"/>
    </source>
</evidence>
<proteinExistence type="predicted"/>
<accession>A0ABZ1B075</accession>
<protein>
    <recommendedName>
        <fullName evidence="4">DUF4307 domain-containing protein</fullName>
    </recommendedName>
</protein>
<evidence type="ECO:0000313" key="3">
    <source>
        <dbReference type="Proteomes" id="UP001324287"/>
    </source>
</evidence>
<gene>
    <name evidence="2" type="ORF">U6N30_31910</name>
</gene>
<organism evidence="2 3">
    <name type="scientific">Blastococcus brunescens</name>
    <dbReference type="NCBI Taxonomy" id="1564165"/>
    <lineage>
        <taxon>Bacteria</taxon>
        <taxon>Bacillati</taxon>
        <taxon>Actinomycetota</taxon>
        <taxon>Actinomycetes</taxon>
        <taxon>Geodermatophilales</taxon>
        <taxon>Geodermatophilaceae</taxon>
        <taxon>Blastococcus</taxon>
    </lineage>
</organism>
<feature type="compositionally biased region" description="Gly residues" evidence="1">
    <location>
        <begin position="112"/>
        <end position="121"/>
    </location>
</feature>
<keyword evidence="3" id="KW-1185">Reference proteome</keyword>